<dbReference type="InterPro" id="IPR046955">
    <property type="entry name" value="PHR1-like"/>
</dbReference>
<keyword evidence="8" id="KW-1185">Reference proteome</keyword>
<dbReference type="ExpressionAtlas" id="M0Y9Q8">
    <property type="expression patterns" value="baseline and differential"/>
</dbReference>
<evidence type="ECO:0000256" key="3">
    <source>
        <dbReference type="ARBA" id="ARBA00023125"/>
    </source>
</evidence>
<evidence type="ECO:0000256" key="6">
    <source>
        <dbReference type="SAM" id="MobiDB-lite"/>
    </source>
</evidence>
<dbReference type="OMA" id="CVYASHD"/>
<sequence>MRGFERRGVRQYNRSDEPRVRWTEELHRQFIEAVDCLGGQDEATPKRILQLMGAKGVSISHIKSHLQMYRSSCMNTNTTHRVRDHRTIDASWNGYVNDIAAASDRIEASSYTTLPRGQRSSPPNQIGEVFGSWAQSRGRLPWNSNMVITPSEKFSDSQATGWPPHADRSTRQKQQQAAAEDCDLTLSIRHLEEEAMATSSEADGSSTTTEEATVPVRDRGAVDHRRSARTNTVNLDLNLDLDVSSSWL</sequence>
<keyword evidence="5" id="KW-0539">Nucleus</keyword>
<dbReference type="FunFam" id="1.10.10.60:FF:000007">
    <property type="entry name" value="Two-component response regulator"/>
    <property type="match status" value="1"/>
</dbReference>
<evidence type="ECO:0000256" key="5">
    <source>
        <dbReference type="ARBA" id="ARBA00023242"/>
    </source>
</evidence>
<dbReference type="SMR" id="M0Y9Q8"/>
<proteinExistence type="predicted"/>
<dbReference type="Gene3D" id="1.10.10.60">
    <property type="entry name" value="Homeodomain-like"/>
    <property type="match status" value="1"/>
</dbReference>
<dbReference type="InterPro" id="IPR001005">
    <property type="entry name" value="SANT/Myb"/>
</dbReference>
<keyword evidence="2" id="KW-0805">Transcription regulation</keyword>
<feature type="compositionally biased region" description="Polar residues" evidence="6">
    <location>
        <begin position="197"/>
        <end position="211"/>
    </location>
</feature>
<dbReference type="eggNOG" id="ENOG502S6PK">
    <property type="taxonomic scope" value="Eukaryota"/>
</dbReference>
<dbReference type="InterPro" id="IPR006447">
    <property type="entry name" value="Myb_dom_plants"/>
</dbReference>
<dbReference type="InterPro" id="IPR009057">
    <property type="entry name" value="Homeodomain-like_sf"/>
</dbReference>
<dbReference type="PANTHER" id="PTHR31314">
    <property type="entry name" value="MYB FAMILY TRANSCRIPTION FACTOR PHL7-LIKE"/>
    <property type="match status" value="1"/>
</dbReference>
<feature type="region of interest" description="Disordered" evidence="6">
    <location>
        <begin position="195"/>
        <end position="225"/>
    </location>
</feature>
<dbReference type="EnsemblPlants" id="HORVU.MOREX.r3.7HG0736790.1">
    <property type="protein sequence ID" value="HORVU.MOREX.r3.7HG0736790.1"/>
    <property type="gene ID" value="HORVU.MOREX.r3.7HG0736790"/>
</dbReference>
<evidence type="ECO:0000313" key="7">
    <source>
        <dbReference type="EnsemblPlants" id="HORVU.MOREX.r3.7HG0736790.1"/>
    </source>
</evidence>
<dbReference type="NCBIfam" id="TIGR01557">
    <property type="entry name" value="myb_SHAQKYF"/>
    <property type="match status" value="1"/>
</dbReference>
<keyword evidence="4" id="KW-0804">Transcription</keyword>
<dbReference type="KEGG" id="hvg:123412925"/>
<feature type="region of interest" description="Disordered" evidence="6">
    <location>
        <begin position="153"/>
        <end position="180"/>
    </location>
</feature>
<dbReference type="PaxDb" id="4513-MLOC_67085.2"/>
<dbReference type="Pfam" id="PF00249">
    <property type="entry name" value="Myb_DNA-binding"/>
    <property type="match status" value="1"/>
</dbReference>
<dbReference type="AlphaFoldDB" id="M0Y9Q8"/>
<dbReference type="OrthoDB" id="551907at2759"/>
<organism evidence="7 8">
    <name type="scientific">Hordeum vulgare subsp. vulgare</name>
    <name type="common">Domesticated barley</name>
    <dbReference type="NCBI Taxonomy" id="112509"/>
    <lineage>
        <taxon>Eukaryota</taxon>
        <taxon>Viridiplantae</taxon>
        <taxon>Streptophyta</taxon>
        <taxon>Embryophyta</taxon>
        <taxon>Tracheophyta</taxon>
        <taxon>Spermatophyta</taxon>
        <taxon>Magnoliopsida</taxon>
        <taxon>Liliopsida</taxon>
        <taxon>Poales</taxon>
        <taxon>Poaceae</taxon>
        <taxon>BOP clade</taxon>
        <taxon>Pooideae</taxon>
        <taxon>Triticodae</taxon>
        <taxon>Triticeae</taxon>
        <taxon>Hordeinae</taxon>
        <taxon>Hordeum</taxon>
    </lineage>
</organism>
<evidence type="ECO:0000256" key="1">
    <source>
        <dbReference type="ARBA" id="ARBA00004123"/>
    </source>
</evidence>
<accession>M0Y9Q8</accession>
<dbReference type="GO" id="GO:0003700">
    <property type="term" value="F:DNA-binding transcription factor activity"/>
    <property type="evidence" value="ECO:0007669"/>
    <property type="project" value="InterPro"/>
</dbReference>
<name>M0Y9Q8_HORVV</name>
<dbReference type="GO" id="GO:0005634">
    <property type="term" value="C:nucleus"/>
    <property type="evidence" value="ECO:0007669"/>
    <property type="project" value="UniProtKB-SubCell"/>
</dbReference>
<dbReference type="Gramene" id="HORVU.MOREX.r3.7HG0736790.1">
    <property type="protein sequence ID" value="HORVU.MOREX.r3.7HG0736790.1"/>
    <property type="gene ID" value="HORVU.MOREX.r3.7HG0736790"/>
</dbReference>
<dbReference type="SUPFAM" id="SSF46689">
    <property type="entry name" value="Homeodomain-like"/>
    <property type="match status" value="1"/>
</dbReference>
<evidence type="ECO:0000256" key="2">
    <source>
        <dbReference type="ARBA" id="ARBA00023015"/>
    </source>
</evidence>
<dbReference type="InterPro" id="IPR017930">
    <property type="entry name" value="Myb_dom"/>
</dbReference>
<dbReference type="RefSeq" id="XP_044961821.1">
    <property type="nucleotide sequence ID" value="XM_045105886.1"/>
</dbReference>
<dbReference type="InParanoid" id="M0Y9Q8"/>
<reference evidence="7" key="2">
    <citation type="submission" date="2020-10" db="EMBL/GenBank/DDBJ databases">
        <authorList>
            <person name="Scholz U."/>
            <person name="Mascher M."/>
            <person name="Fiebig A."/>
        </authorList>
    </citation>
    <scope>NUCLEOTIDE SEQUENCE [LARGE SCALE GENOMIC DNA]</scope>
    <source>
        <strain evidence="7">cv. Morex</strain>
    </source>
</reference>
<dbReference type="PROSITE" id="PS51294">
    <property type="entry name" value="HTH_MYB"/>
    <property type="match status" value="1"/>
</dbReference>
<gene>
    <name evidence="7" type="primary">LOC123412925</name>
</gene>
<protein>
    <submittedName>
        <fullName evidence="7">Uncharacterized protein</fullName>
    </submittedName>
</protein>
<dbReference type="Gramene" id="HORVU.MOREX.r2.7HG0611160.1">
    <property type="protein sequence ID" value="HORVU.MOREX.r2.7HG0611160.1"/>
    <property type="gene ID" value="HORVU.MOREX.r2.7HG0611160"/>
</dbReference>
<keyword evidence="3" id="KW-0238">DNA-binding</keyword>
<reference evidence="8" key="1">
    <citation type="journal article" date="2012" name="Nature">
        <title>A physical, genetic and functional sequence assembly of the barley genome.</title>
        <authorList>
            <consortium name="The International Barley Genome Sequencing Consortium"/>
            <person name="Mayer K.F."/>
            <person name="Waugh R."/>
            <person name="Brown J.W."/>
            <person name="Schulman A."/>
            <person name="Langridge P."/>
            <person name="Platzer M."/>
            <person name="Fincher G.B."/>
            <person name="Muehlbauer G.J."/>
            <person name="Sato K."/>
            <person name="Close T.J."/>
            <person name="Wise R.P."/>
            <person name="Stein N."/>
        </authorList>
    </citation>
    <scope>NUCLEOTIDE SEQUENCE [LARGE SCALE GENOMIC DNA]</scope>
    <source>
        <strain evidence="8">cv. Morex</strain>
    </source>
</reference>
<evidence type="ECO:0000256" key="4">
    <source>
        <dbReference type="ARBA" id="ARBA00023163"/>
    </source>
</evidence>
<comment type="subcellular location">
    <subcellularLocation>
        <location evidence="1">Nucleus</location>
    </subcellularLocation>
</comment>
<feature type="compositionally biased region" description="Basic and acidic residues" evidence="6">
    <location>
        <begin position="216"/>
        <end position="225"/>
    </location>
</feature>
<dbReference type="FunCoup" id="M0Y9Q8">
    <property type="interactions" value="61"/>
</dbReference>
<dbReference type="GeneID" id="123412925"/>
<reference evidence="7" key="3">
    <citation type="submission" date="2022-01" db="UniProtKB">
        <authorList>
            <consortium name="EnsemblPlants"/>
        </authorList>
    </citation>
    <scope>IDENTIFICATION</scope>
    <source>
        <strain evidence="7">subsp. vulgare</strain>
    </source>
</reference>
<dbReference type="PANTHER" id="PTHR31314:SF186">
    <property type="entry name" value="HTH MYB-TYPE DOMAIN-CONTAINING PROTEIN"/>
    <property type="match status" value="1"/>
</dbReference>
<dbReference type="Proteomes" id="UP000011116">
    <property type="component" value="Chromosome 7H"/>
</dbReference>
<dbReference type="GO" id="GO:0003677">
    <property type="term" value="F:DNA binding"/>
    <property type="evidence" value="ECO:0007669"/>
    <property type="project" value="UniProtKB-KW"/>
</dbReference>
<evidence type="ECO:0000313" key="8">
    <source>
        <dbReference type="Proteomes" id="UP000011116"/>
    </source>
</evidence>